<evidence type="ECO:0000256" key="7">
    <source>
        <dbReference type="SAM" id="MobiDB-lite"/>
    </source>
</evidence>
<dbReference type="InterPro" id="IPR036365">
    <property type="entry name" value="PGBD-like_sf"/>
</dbReference>
<feature type="region of interest" description="Disordered" evidence="7">
    <location>
        <begin position="45"/>
        <end position="96"/>
    </location>
</feature>
<keyword evidence="11" id="KW-1185">Reference proteome</keyword>
<dbReference type="PROSITE" id="PS52029">
    <property type="entry name" value="LD_TPASE"/>
    <property type="match status" value="1"/>
</dbReference>
<dbReference type="SUPFAM" id="SSF141523">
    <property type="entry name" value="L,D-transpeptidase catalytic domain-like"/>
    <property type="match status" value="1"/>
</dbReference>
<keyword evidence="8" id="KW-0732">Signal</keyword>
<keyword evidence="4 6" id="KW-0573">Peptidoglycan synthesis</keyword>
<dbReference type="RefSeq" id="WP_399146559.1">
    <property type="nucleotide sequence ID" value="NZ_CP147982.1"/>
</dbReference>
<evidence type="ECO:0000313" key="11">
    <source>
        <dbReference type="Proteomes" id="UP001626628"/>
    </source>
</evidence>
<evidence type="ECO:0000256" key="4">
    <source>
        <dbReference type="ARBA" id="ARBA00022984"/>
    </source>
</evidence>
<protein>
    <submittedName>
        <fullName evidence="10">L,D-transpeptidase</fullName>
        <ecNumber evidence="10">2.-.-.-</ecNumber>
    </submittedName>
</protein>
<feature type="active site" description="Proton donor/acceptor" evidence="6">
    <location>
        <position position="237"/>
    </location>
</feature>
<evidence type="ECO:0000259" key="9">
    <source>
        <dbReference type="PROSITE" id="PS52029"/>
    </source>
</evidence>
<dbReference type="CDD" id="cd16913">
    <property type="entry name" value="YkuD_like"/>
    <property type="match status" value="1"/>
</dbReference>
<name>A0ABZ2QSD1_9ACTN</name>
<evidence type="ECO:0000313" key="10">
    <source>
        <dbReference type="EMBL" id="WXK77812.1"/>
    </source>
</evidence>
<dbReference type="InterPro" id="IPR038063">
    <property type="entry name" value="Transpep_catalytic_dom"/>
</dbReference>
<evidence type="ECO:0000256" key="2">
    <source>
        <dbReference type="ARBA" id="ARBA00022679"/>
    </source>
</evidence>
<dbReference type="PANTHER" id="PTHR30582">
    <property type="entry name" value="L,D-TRANSPEPTIDASE"/>
    <property type="match status" value="1"/>
</dbReference>
<dbReference type="EMBL" id="CP147982">
    <property type="protein sequence ID" value="WXK77812.1"/>
    <property type="molecule type" value="Genomic_DNA"/>
</dbReference>
<dbReference type="GO" id="GO:0016740">
    <property type="term" value="F:transferase activity"/>
    <property type="evidence" value="ECO:0007669"/>
    <property type="project" value="UniProtKB-KW"/>
</dbReference>
<comment type="pathway">
    <text evidence="1 6">Cell wall biogenesis; peptidoglycan biosynthesis.</text>
</comment>
<dbReference type="InterPro" id="IPR050979">
    <property type="entry name" value="LD-transpeptidase"/>
</dbReference>
<dbReference type="EC" id="2.-.-.-" evidence="10"/>
<sequence length="282" mass="30993">MKRTLVALLACASLPALAGSPAVAVAPSPAAHAASGLLPGAAYAPQRAERHHTPDPVRAAQAPDAPVEEPLHLEDVPRSETERGARAASCSGSTGPFQRQAERYLRRAVDGLQSEADCRAIRRFQRAHRIAPASGFAGPVTGAMLRLMRAQKDPNRDGHCPERRERTVCVDLDRQLLWVQQGRRVVFEPVAIRSGQPTNETRTGTYRIYLRKRAHTSNLYHTPMPFAQFFDRGEALHGVYDDIYQGLGSHGCVNLGWRDASRLWGALRHGDVVHVWGRRPSG</sequence>
<dbReference type="Gene3D" id="2.40.440.10">
    <property type="entry name" value="L,D-transpeptidase catalytic domain-like"/>
    <property type="match status" value="1"/>
</dbReference>
<dbReference type="PANTHER" id="PTHR30582:SF33">
    <property type="entry name" value="EXPORTED PROTEIN"/>
    <property type="match status" value="1"/>
</dbReference>
<evidence type="ECO:0000256" key="6">
    <source>
        <dbReference type="PROSITE-ProRule" id="PRU01373"/>
    </source>
</evidence>
<evidence type="ECO:0000256" key="8">
    <source>
        <dbReference type="SAM" id="SignalP"/>
    </source>
</evidence>
<gene>
    <name evidence="10" type="ORF">WAB15_18405</name>
</gene>
<organism evidence="10 11">
    <name type="scientific">Streptomyces sirii</name>
    <dbReference type="NCBI Taxonomy" id="3127701"/>
    <lineage>
        <taxon>Bacteria</taxon>
        <taxon>Bacillati</taxon>
        <taxon>Actinomycetota</taxon>
        <taxon>Actinomycetes</taxon>
        <taxon>Kitasatosporales</taxon>
        <taxon>Streptomycetaceae</taxon>
        <taxon>Streptomyces</taxon>
    </lineage>
</organism>
<feature type="compositionally biased region" description="Basic and acidic residues" evidence="7">
    <location>
        <begin position="69"/>
        <end position="85"/>
    </location>
</feature>
<dbReference type="Pfam" id="PF03734">
    <property type="entry name" value="YkuD"/>
    <property type="match status" value="1"/>
</dbReference>
<feature type="signal peptide" evidence="8">
    <location>
        <begin position="1"/>
        <end position="18"/>
    </location>
</feature>
<keyword evidence="3 6" id="KW-0133">Cell shape</keyword>
<evidence type="ECO:0000256" key="5">
    <source>
        <dbReference type="ARBA" id="ARBA00023316"/>
    </source>
</evidence>
<dbReference type="Proteomes" id="UP001626628">
    <property type="component" value="Chromosome"/>
</dbReference>
<keyword evidence="2 10" id="KW-0808">Transferase</keyword>
<reference evidence="10 11" key="1">
    <citation type="submission" date="2024-03" db="EMBL/GenBank/DDBJ databases">
        <title>The complete genome of Streptomyces sirii sp.nov.</title>
        <authorList>
            <person name="Zakalyukina Y.V."/>
            <person name="Belik A.R."/>
            <person name="Biryukov M.V."/>
            <person name="Baturina O.A."/>
            <person name="Kabilov M.R."/>
        </authorList>
    </citation>
    <scope>NUCLEOTIDE SEQUENCE [LARGE SCALE GENOMIC DNA]</scope>
    <source>
        <strain evidence="10 11">BP-8</strain>
    </source>
</reference>
<dbReference type="InterPro" id="IPR005490">
    <property type="entry name" value="LD_TPept_cat_dom"/>
</dbReference>
<proteinExistence type="predicted"/>
<evidence type="ECO:0000256" key="1">
    <source>
        <dbReference type="ARBA" id="ARBA00004752"/>
    </source>
</evidence>
<accession>A0ABZ2QSD1</accession>
<keyword evidence="5 6" id="KW-0961">Cell wall biogenesis/degradation</keyword>
<evidence type="ECO:0000256" key="3">
    <source>
        <dbReference type="ARBA" id="ARBA00022960"/>
    </source>
</evidence>
<dbReference type="SUPFAM" id="SSF47090">
    <property type="entry name" value="PGBD-like"/>
    <property type="match status" value="1"/>
</dbReference>
<feature type="domain" description="L,D-TPase catalytic" evidence="9">
    <location>
        <begin position="166"/>
        <end position="276"/>
    </location>
</feature>
<feature type="active site" description="Nucleophile" evidence="6">
    <location>
        <position position="252"/>
    </location>
</feature>
<feature type="chain" id="PRO_5045309501" evidence="8">
    <location>
        <begin position="19"/>
        <end position="282"/>
    </location>
</feature>